<accession>A0AA43B1V2</accession>
<reference evidence="1" key="1">
    <citation type="submission" date="2022-09" db="EMBL/GenBank/DDBJ databases">
        <title>Intensive care unit water sources are persistently colonized with multi-drug resistant bacteria and are the site of extensive horizontal gene transfer of antibiotic resistance genes.</title>
        <authorList>
            <person name="Diorio-Toth L."/>
        </authorList>
    </citation>
    <scope>NUCLEOTIDE SEQUENCE</scope>
    <source>
        <strain evidence="1">GD03676</strain>
    </source>
</reference>
<dbReference type="RefSeq" id="WP_280026834.1">
    <property type="nucleotide sequence ID" value="NZ_JAOCKG010000004.1"/>
</dbReference>
<dbReference type="EMBL" id="JAOCKG010000004">
    <property type="protein sequence ID" value="MDH2051107.1"/>
    <property type="molecule type" value="Genomic_DNA"/>
</dbReference>
<name>A0AA43B1V2_9BURK</name>
<comment type="caution">
    <text evidence="1">The sequence shown here is derived from an EMBL/GenBank/DDBJ whole genome shotgun (WGS) entry which is preliminary data.</text>
</comment>
<protein>
    <submittedName>
        <fullName evidence="1">N-acetyltransferase</fullName>
    </submittedName>
</protein>
<organism evidence="1 2">
    <name type="scientific">Achromobacter marplatensis</name>
    <dbReference type="NCBI Taxonomy" id="470868"/>
    <lineage>
        <taxon>Bacteria</taxon>
        <taxon>Pseudomonadati</taxon>
        <taxon>Pseudomonadota</taxon>
        <taxon>Betaproteobacteria</taxon>
        <taxon>Burkholderiales</taxon>
        <taxon>Alcaligenaceae</taxon>
        <taxon>Achromobacter</taxon>
    </lineage>
</organism>
<evidence type="ECO:0000313" key="2">
    <source>
        <dbReference type="Proteomes" id="UP001161276"/>
    </source>
</evidence>
<dbReference type="AlphaFoldDB" id="A0AA43B1V2"/>
<sequence>MPTLALHAFRSFSRFVTELRIDVNHAPQDVEKELDAIHDRMHRPWDRLHGLPEVKTDIPGIVLRYREADGEYYVYVVDVRRDRVAGYTVFNRLIEVGRRADPYVRAPHSKYAAAYQGMGLATAVYRWGLDAGLCIFSGARQSTGAHRLWMGLARHYELGHVDLRRKQLRYLGADVRPQVLEDLHTRMFLLGRGWTLANYMQATGMTPSEDALSQQDLGKSP</sequence>
<evidence type="ECO:0000313" key="1">
    <source>
        <dbReference type="EMBL" id="MDH2051107.1"/>
    </source>
</evidence>
<dbReference type="Proteomes" id="UP001161276">
    <property type="component" value="Unassembled WGS sequence"/>
</dbReference>
<gene>
    <name evidence="1" type="ORF">N5K24_11910</name>
</gene>
<proteinExistence type="predicted"/>